<dbReference type="EnsemblPlants" id="evm.model.04.636">
    <property type="protein sequence ID" value="cds.evm.model.04.636"/>
    <property type="gene ID" value="evm.TU.04.636"/>
</dbReference>
<dbReference type="CDD" id="cd16461">
    <property type="entry name" value="RING-H2_EL5-like"/>
    <property type="match status" value="1"/>
</dbReference>
<dbReference type="Gramene" id="evm.model.04.636">
    <property type="protein sequence ID" value="cds.evm.model.04.636"/>
    <property type="gene ID" value="evm.TU.04.636"/>
</dbReference>
<proteinExistence type="inferred from homology"/>
<sequence>MAIRVSLTILNQSFFLLFFAFSLFLQNSSATNNAAQAPSQTLFTVNTADNNGTNGHFMAGPPSPSSLSPPPPNENPTFSSFKPSIVVIVGVLTTIQHHHPATRNTEYLSVVDRKNSGIDRAIVESLPVFRFGSLLGQKDGLECAICLNRFECSEVLRLLPKCKHAFHVECVDTWLDAHSTCPLCRYRVDPEDILLVLDDTKILSQNDAVSVTETRVSDPYNAEESGPDIRRVSGRHSSAGERGSNWMIQIVVQKPEENTCCNETTSFRRSLDDWWWLRKKRDPSVSTVGWFDRPRKDGLLLTTQGKKIISSEQEQQQQRTSRFEHRIIVSPGCGGGLHQRWSDVQPSKLLYLRSEMIISDSRRFSSASGSRPSVTRQHLLHQNSQVALHLDCKDGKGQEVERGGEKIGIDCNSVSEITGLSRYSLNDISRTSNDSHNQGHQTRRHHQRQAAAQAGLMSRWVAWISQLRPAVGSECNAHL</sequence>
<dbReference type="SUPFAM" id="SSF57850">
    <property type="entry name" value="RING/U-box"/>
    <property type="match status" value="1"/>
</dbReference>
<keyword evidence="9 15" id="KW-0863">Zinc-finger</keyword>
<dbReference type="EMBL" id="UZAU01000366">
    <property type="status" value="NOT_ANNOTATED_CDS"/>
    <property type="molecule type" value="Genomic_DNA"/>
</dbReference>
<evidence type="ECO:0000313" key="20">
    <source>
        <dbReference type="Proteomes" id="UP000596661"/>
    </source>
</evidence>
<evidence type="ECO:0000256" key="10">
    <source>
        <dbReference type="ARBA" id="ARBA00022786"/>
    </source>
</evidence>
<protein>
    <recommendedName>
        <fullName evidence="4">RING-type E3 ubiquitin transferase</fullName>
        <ecNumber evidence="4">2.3.2.27</ecNumber>
    </recommendedName>
</protein>
<evidence type="ECO:0000256" key="12">
    <source>
        <dbReference type="ARBA" id="ARBA00022989"/>
    </source>
</evidence>
<dbReference type="InterPro" id="IPR001841">
    <property type="entry name" value="Znf_RING"/>
</dbReference>
<keyword evidence="13" id="KW-0472">Membrane</keyword>
<dbReference type="Pfam" id="PF13639">
    <property type="entry name" value="zf-RING_2"/>
    <property type="match status" value="1"/>
</dbReference>
<keyword evidence="8 17" id="KW-0732">Signal</keyword>
<dbReference type="GO" id="GO:0061630">
    <property type="term" value="F:ubiquitin protein ligase activity"/>
    <property type="evidence" value="ECO:0007669"/>
    <property type="project" value="UniProtKB-EC"/>
</dbReference>
<feature type="region of interest" description="Disordered" evidence="16">
    <location>
        <begin position="53"/>
        <end position="75"/>
    </location>
</feature>
<comment type="catalytic activity">
    <reaction evidence="1">
        <text>S-ubiquitinyl-[E2 ubiquitin-conjugating enzyme]-L-cysteine + [acceptor protein]-L-lysine = [E2 ubiquitin-conjugating enzyme]-L-cysteine + N(6)-ubiquitinyl-[acceptor protein]-L-lysine.</text>
        <dbReference type="EC" id="2.3.2.27"/>
    </reaction>
</comment>
<keyword evidence="11" id="KW-0862">Zinc</keyword>
<keyword evidence="6" id="KW-0812">Transmembrane</keyword>
<evidence type="ECO:0000259" key="18">
    <source>
        <dbReference type="PROSITE" id="PS50089"/>
    </source>
</evidence>
<keyword evidence="5" id="KW-0808">Transferase</keyword>
<evidence type="ECO:0000256" key="11">
    <source>
        <dbReference type="ARBA" id="ARBA00022833"/>
    </source>
</evidence>
<dbReference type="InterPro" id="IPR013083">
    <property type="entry name" value="Znf_RING/FYVE/PHD"/>
</dbReference>
<feature type="compositionally biased region" description="Pro residues" evidence="16">
    <location>
        <begin position="61"/>
        <end position="74"/>
    </location>
</feature>
<dbReference type="SMART" id="SM00184">
    <property type="entry name" value="RING"/>
    <property type="match status" value="1"/>
</dbReference>
<feature type="region of interest" description="Disordered" evidence="16">
    <location>
        <begin position="217"/>
        <end position="240"/>
    </location>
</feature>
<feature type="region of interest" description="Disordered" evidence="16">
    <location>
        <begin position="427"/>
        <end position="451"/>
    </location>
</feature>
<comment type="similarity">
    <text evidence="14">Belongs to the RING-type zinc finger family. ATL subfamily.</text>
</comment>
<dbReference type="PANTHER" id="PTHR46539:SF2">
    <property type="entry name" value="RING-H2 FINGER PROTEIN ATL43"/>
    <property type="match status" value="1"/>
</dbReference>
<evidence type="ECO:0000256" key="3">
    <source>
        <dbReference type="ARBA" id="ARBA00004906"/>
    </source>
</evidence>
<comment type="subcellular location">
    <subcellularLocation>
        <location evidence="2">Membrane</location>
        <topology evidence="2">Single-pass membrane protein</topology>
    </subcellularLocation>
</comment>
<dbReference type="EC" id="2.3.2.27" evidence="4"/>
<evidence type="ECO:0000256" key="9">
    <source>
        <dbReference type="ARBA" id="ARBA00022771"/>
    </source>
</evidence>
<evidence type="ECO:0000313" key="19">
    <source>
        <dbReference type="EnsemblPlants" id="cds.evm.model.04.636"/>
    </source>
</evidence>
<reference evidence="19" key="2">
    <citation type="submission" date="2021-03" db="UniProtKB">
        <authorList>
            <consortium name="EnsemblPlants"/>
        </authorList>
    </citation>
    <scope>IDENTIFICATION</scope>
</reference>
<dbReference type="OMA" id="WKARETM"/>
<evidence type="ECO:0000256" key="5">
    <source>
        <dbReference type="ARBA" id="ARBA00022679"/>
    </source>
</evidence>
<dbReference type="GO" id="GO:0008270">
    <property type="term" value="F:zinc ion binding"/>
    <property type="evidence" value="ECO:0007669"/>
    <property type="project" value="UniProtKB-KW"/>
</dbReference>
<evidence type="ECO:0000256" key="2">
    <source>
        <dbReference type="ARBA" id="ARBA00004167"/>
    </source>
</evidence>
<dbReference type="GO" id="GO:0016020">
    <property type="term" value="C:membrane"/>
    <property type="evidence" value="ECO:0007669"/>
    <property type="project" value="UniProtKB-SubCell"/>
</dbReference>
<evidence type="ECO:0000256" key="16">
    <source>
        <dbReference type="SAM" id="MobiDB-lite"/>
    </source>
</evidence>
<dbReference type="AlphaFoldDB" id="A0A803PI73"/>
<reference evidence="19" key="1">
    <citation type="submission" date="2018-11" db="EMBL/GenBank/DDBJ databases">
        <authorList>
            <person name="Grassa J C."/>
        </authorList>
    </citation>
    <scope>NUCLEOTIDE SEQUENCE [LARGE SCALE GENOMIC DNA]</scope>
</reference>
<feature type="chain" id="PRO_5031086385" description="RING-type E3 ubiquitin transferase" evidence="17">
    <location>
        <begin position="31"/>
        <end position="479"/>
    </location>
</feature>
<dbReference type="PROSITE" id="PS50089">
    <property type="entry name" value="ZF_RING_2"/>
    <property type="match status" value="1"/>
</dbReference>
<name>A0A803PI73_CANSA</name>
<dbReference type="FunFam" id="3.30.40.10:FF:000285">
    <property type="entry name" value="RING-H2 finger protein ATL43"/>
    <property type="match status" value="1"/>
</dbReference>
<evidence type="ECO:0000256" key="13">
    <source>
        <dbReference type="ARBA" id="ARBA00023136"/>
    </source>
</evidence>
<dbReference type="Gene3D" id="3.30.40.10">
    <property type="entry name" value="Zinc/RING finger domain, C3HC4 (zinc finger)"/>
    <property type="match status" value="1"/>
</dbReference>
<evidence type="ECO:0000256" key="17">
    <source>
        <dbReference type="SAM" id="SignalP"/>
    </source>
</evidence>
<evidence type="ECO:0000256" key="1">
    <source>
        <dbReference type="ARBA" id="ARBA00000900"/>
    </source>
</evidence>
<evidence type="ECO:0000256" key="7">
    <source>
        <dbReference type="ARBA" id="ARBA00022723"/>
    </source>
</evidence>
<comment type="pathway">
    <text evidence="3">Protein modification; protein ubiquitination.</text>
</comment>
<dbReference type="Proteomes" id="UP000596661">
    <property type="component" value="Chromosome 4"/>
</dbReference>
<evidence type="ECO:0000256" key="6">
    <source>
        <dbReference type="ARBA" id="ARBA00022692"/>
    </source>
</evidence>
<keyword evidence="20" id="KW-1185">Reference proteome</keyword>
<feature type="domain" description="RING-type" evidence="18">
    <location>
        <begin position="143"/>
        <end position="185"/>
    </location>
</feature>
<accession>A0A803PI73</accession>
<evidence type="ECO:0000256" key="15">
    <source>
        <dbReference type="PROSITE-ProRule" id="PRU00175"/>
    </source>
</evidence>
<feature type="compositionally biased region" description="Polar residues" evidence="16">
    <location>
        <begin position="427"/>
        <end position="439"/>
    </location>
</feature>
<feature type="signal peptide" evidence="17">
    <location>
        <begin position="1"/>
        <end position="30"/>
    </location>
</feature>
<evidence type="ECO:0000256" key="4">
    <source>
        <dbReference type="ARBA" id="ARBA00012483"/>
    </source>
</evidence>
<keyword evidence="12" id="KW-1133">Transmembrane helix</keyword>
<keyword evidence="7" id="KW-0479">Metal-binding</keyword>
<keyword evidence="10" id="KW-0833">Ubl conjugation pathway</keyword>
<evidence type="ECO:0000256" key="8">
    <source>
        <dbReference type="ARBA" id="ARBA00022729"/>
    </source>
</evidence>
<organism evidence="19 20">
    <name type="scientific">Cannabis sativa</name>
    <name type="common">Hemp</name>
    <name type="synonym">Marijuana</name>
    <dbReference type="NCBI Taxonomy" id="3483"/>
    <lineage>
        <taxon>Eukaryota</taxon>
        <taxon>Viridiplantae</taxon>
        <taxon>Streptophyta</taxon>
        <taxon>Embryophyta</taxon>
        <taxon>Tracheophyta</taxon>
        <taxon>Spermatophyta</taxon>
        <taxon>Magnoliopsida</taxon>
        <taxon>eudicotyledons</taxon>
        <taxon>Gunneridae</taxon>
        <taxon>Pentapetalae</taxon>
        <taxon>rosids</taxon>
        <taxon>fabids</taxon>
        <taxon>Rosales</taxon>
        <taxon>Cannabaceae</taxon>
        <taxon>Cannabis</taxon>
    </lineage>
</organism>
<evidence type="ECO:0000256" key="14">
    <source>
        <dbReference type="ARBA" id="ARBA00024209"/>
    </source>
</evidence>
<dbReference type="PANTHER" id="PTHR46539">
    <property type="entry name" value="E3 UBIQUITIN-PROTEIN LIGASE ATL42"/>
    <property type="match status" value="1"/>
</dbReference>